<protein>
    <submittedName>
        <fullName evidence="1">Uncharacterized protein</fullName>
    </submittedName>
</protein>
<organism evidence="1">
    <name type="scientific">uncultured Sphingosinicella sp</name>
    <dbReference type="NCBI Taxonomy" id="478748"/>
    <lineage>
        <taxon>Bacteria</taxon>
        <taxon>Pseudomonadati</taxon>
        <taxon>Pseudomonadota</taxon>
        <taxon>Alphaproteobacteria</taxon>
        <taxon>Sphingomonadales</taxon>
        <taxon>Sphingosinicellaceae</taxon>
        <taxon>Sphingosinicella</taxon>
        <taxon>environmental samples</taxon>
    </lineage>
</organism>
<name>A0A6J4TTK6_9SPHN</name>
<accession>A0A6J4TTK6</accession>
<reference evidence="1" key="1">
    <citation type="submission" date="2020-02" db="EMBL/GenBank/DDBJ databases">
        <authorList>
            <person name="Meier V. D."/>
        </authorList>
    </citation>
    <scope>NUCLEOTIDE SEQUENCE</scope>
    <source>
        <strain evidence="1">AVDCRST_MAG23</strain>
    </source>
</reference>
<feature type="non-terminal residue" evidence="1">
    <location>
        <position position="1"/>
    </location>
</feature>
<dbReference type="EMBL" id="CADCWD010000043">
    <property type="protein sequence ID" value="CAA9532095.1"/>
    <property type="molecule type" value="Genomic_DNA"/>
</dbReference>
<sequence length="40" mass="4320">AARRGRVRRPRARFRRQVEPRGGPVAAAFLASAAPAIPPI</sequence>
<gene>
    <name evidence="1" type="ORF">AVDCRST_MAG23-1051</name>
</gene>
<proteinExistence type="predicted"/>
<evidence type="ECO:0000313" key="1">
    <source>
        <dbReference type="EMBL" id="CAA9532095.1"/>
    </source>
</evidence>
<feature type="non-terminal residue" evidence="1">
    <location>
        <position position="40"/>
    </location>
</feature>
<dbReference type="AlphaFoldDB" id="A0A6J4TTK6"/>